<dbReference type="RefSeq" id="WP_147234688.1">
    <property type="nucleotide sequence ID" value="NZ_VOQS01000001.1"/>
</dbReference>
<name>A0A5C6VUT0_9BURK</name>
<dbReference type="InterPro" id="IPR021267">
    <property type="entry name" value="DUF2844"/>
</dbReference>
<comment type="caution">
    <text evidence="2">The sequence shown here is derived from an EMBL/GenBank/DDBJ whole genome shotgun (WGS) entry which is preliminary data.</text>
</comment>
<reference evidence="2 3" key="1">
    <citation type="journal article" date="2018" name="Int. J. Syst. Evol. Microbiol.">
        <title>Paraburkholderia azotifigens sp. nov., a nitrogen-fixing bacterium isolated from paddy soil.</title>
        <authorList>
            <person name="Choi G.M."/>
            <person name="Im W.T."/>
        </authorList>
    </citation>
    <scope>NUCLEOTIDE SEQUENCE [LARGE SCALE GENOMIC DNA]</scope>
    <source>
        <strain evidence="2 3">NF 2-5-3</strain>
    </source>
</reference>
<proteinExistence type="predicted"/>
<feature type="chain" id="PRO_5022920044" evidence="1">
    <location>
        <begin position="21"/>
        <end position="151"/>
    </location>
</feature>
<sequence>MKSIRIAAAMALLSPVVCQATLGAAPSPSASVTTTPATSRAALTAPASSAAYTLHETQTADGVTVREYTSAANVVFAVTWQGPTRPDMQALLGSYFPNLIAAGQRIARGTGPLVVRDGELRVESVGHQGAFAGRAWLPRLVPANVNVDALQ</sequence>
<feature type="signal peptide" evidence="1">
    <location>
        <begin position="1"/>
        <end position="20"/>
    </location>
</feature>
<dbReference type="Pfam" id="PF11005">
    <property type="entry name" value="DUF2844"/>
    <property type="match status" value="1"/>
</dbReference>
<evidence type="ECO:0000313" key="3">
    <source>
        <dbReference type="Proteomes" id="UP000321776"/>
    </source>
</evidence>
<accession>A0A5C6VUT0</accession>
<gene>
    <name evidence="2" type="ORF">FRZ40_16105</name>
</gene>
<keyword evidence="1" id="KW-0732">Signal</keyword>
<dbReference type="EMBL" id="VOQS01000001">
    <property type="protein sequence ID" value="TXC88957.1"/>
    <property type="molecule type" value="Genomic_DNA"/>
</dbReference>
<protein>
    <submittedName>
        <fullName evidence="2">DUF2844 domain-containing protein</fullName>
    </submittedName>
</protein>
<dbReference type="AlphaFoldDB" id="A0A5C6VUT0"/>
<organism evidence="2 3">
    <name type="scientific">Paraburkholderia azotifigens</name>
    <dbReference type="NCBI Taxonomy" id="2057004"/>
    <lineage>
        <taxon>Bacteria</taxon>
        <taxon>Pseudomonadati</taxon>
        <taxon>Pseudomonadota</taxon>
        <taxon>Betaproteobacteria</taxon>
        <taxon>Burkholderiales</taxon>
        <taxon>Burkholderiaceae</taxon>
        <taxon>Paraburkholderia</taxon>
    </lineage>
</organism>
<evidence type="ECO:0000256" key="1">
    <source>
        <dbReference type="SAM" id="SignalP"/>
    </source>
</evidence>
<dbReference type="Proteomes" id="UP000321776">
    <property type="component" value="Unassembled WGS sequence"/>
</dbReference>
<evidence type="ECO:0000313" key="2">
    <source>
        <dbReference type="EMBL" id="TXC88957.1"/>
    </source>
</evidence>